<gene>
    <name evidence="3" type="primary">putative M12 mutant protein</name>
    <name evidence="3" type="ORF">CLUMA_CG006910</name>
</gene>
<sequence length="261" mass="30764">MLKPPNDIQNYSSTLFTAQSIVLVSELEREKRMNLLENSEKYPNTMSEHPVFAINQKTNKLLMKKRIKLKTVCEKNAEELIKQGRRWERERLLLEEQERQKEITTQKAREKMLEEQTLYIFDPNATKITGMNFLRIKNRKFTNCEINLKDFLLSEKEKKRMIRQKEIFEESLRKPVENLQDNETLSEANETNKDEVESVNQKPSDKIKPDTVDQISSEELKKKLIINIDEDPRITKFKNAECVNEIYELAEELIAGDVVNA</sequence>
<organism evidence="3 4">
    <name type="scientific">Clunio marinus</name>
    <dbReference type="NCBI Taxonomy" id="568069"/>
    <lineage>
        <taxon>Eukaryota</taxon>
        <taxon>Metazoa</taxon>
        <taxon>Ecdysozoa</taxon>
        <taxon>Arthropoda</taxon>
        <taxon>Hexapoda</taxon>
        <taxon>Insecta</taxon>
        <taxon>Pterygota</taxon>
        <taxon>Neoptera</taxon>
        <taxon>Endopterygota</taxon>
        <taxon>Diptera</taxon>
        <taxon>Nematocera</taxon>
        <taxon>Chironomoidea</taxon>
        <taxon>Chironomidae</taxon>
        <taxon>Clunio</taxon>
    </lineage>
</organism>
<dbReference type="Proteomes" id="UP000183832">
    <property type="component" value="Unassembled WGS sequence"/>
</dbReference>
<dbReference type="OrthoDB" id="6150133at2759"/>
<evidence type="ECO:0000313" key="3">
    <source>
        <dbReference type="EMBL" id="CRK93374.1"/>
    </source>
</evidence>
<evidence type="ECO:0000256" key="2">
    <source>
        <dbReference type="SAM" id="MobiDB-lite"/>
    </source>
</evidence>
<evidence type="ECO:0000256" key="1">
    <source>
        <dbReference type="SAM" id="Coils"/>
    </source>
</evidence>
<feature type="compositionally biased region" description="Polar residues" evidence="2">
    <location>
        <begin position="180"/>
        <end position="189"/>
    </location>
</feature>
<proteinExistence type="predicted"/>
<accession>A0A1J1I3D6</accession>
<keyword evidence="4" id="KW-1185">Reference proteome</keyword>
<name>A0A1J1I3D6_9DIPT</name>
<evidence type="ECO:0000313" key="4">
    <source>
        <dbReference type="Proteomes" id="UP000183832"/>
    </source>
</evidence>
<protein>
    <submittedName>
        <fullName evidence="3">CLUMA_CG006910, isoform A</fullName>
    </submittedName>
</protein>
<feature type="coiled-coil region" evidence="1">
    <location>
        <begin position="77"/>
        <end position="114"/>
    </location>
</feature>
<dbReference type="AlphaFoldDB" id="A0A1J1I3D6"/>
<keyword evidence="1" id="KW-0175">Coiled coil</keyword>
<reference evidence="3 4" key="1">
    <citation type="submission" date="2015-04" db="EMBL/GenBank/DDBJ databases">
        <authorList>
            <person name="Syromyatnikov M.Y."/>
            <person name="Popov V.N."/>
        </authorList>
    </citation>
    <scope>NUCLEOTIDE SEQUENCE [LARGE SCALE GENOMIC DNA]</scope>
</reference>
<feature type="region of interest" description="Disordered" evidence="2">
    <location>
        <begin position="180"/>
        <end position="213"/>
    </location>
</feature>
<dbReference type="EMBL" id="CVRI01000037">
    <property type="protein sequence ID" value="CRK93374.1"/>
    <property type="molecule type" value="Genomic_DNA"/>
</dbReference>